<feature type="coiled-coil region" evidence="7">
    <location>
        <begin position="449"/>
        <end position="481"/>
    </location>
</feature>
<dbReference type="GO" id="GO:0005737">
    <property type="term" value="C:cytoplasm"/>
    <property type="evidence" value="ECO:0007669"/>
    <property type="project" value="UniProtKB-SubCell"/>
</dbReference>
<dbReference type="InterPro" id="IPR051476">
    <property type="entry name" value="Bac_ResReg_Asp_Phosphatase"/>
</dbReference>
<feature type="repeat" description="TPR" evidence="6">
    <location>
        <begin position="101"/>
        <end position="134"/>
    </location>
</feature>
<evidence type="ECO:0000256" key="4">
    <source>
        <dbReference type="ARBA" id="ARBA00022803"/>
    </source>
</evidence>
<evidence type="ECO:0000256" key="3">
    <source>
        <dbReference type="ARBA" id="ARBA00022737"/>
    </source>
</evidence>
<dbReference type="SUPFAM" id="SSF48452">
    <property type="entry name" value="TPR-like"/>
    <property type="match status" value="2"/>
</dbReference>
<dbReference type="AlphaFoldDB" id="A0A6N6M6Q7"/>
<dbReference type="Gene3D" id="1.25.40.10">
    <property type="entry name" value="Tetratricopeptide repeat domain"/>
    <property type="match status" value="2"/>
</dbReference>
<dbReference type="InterPro" id="IPR019734">
    <property type="entry name" value="TPR_rpt"/>
</dbReference>
<comment type="similarity">
    <text evidence="5">Belongs to the Rap family.</text>
</comment>
<name>A0A6N6M6Q7_9FLAO</name>
<dbReference type="PROSITE" id="PS50005">
    <property type="entry name" value="TPR"/>
    <property type="match status" value="1"/>
</dbReference>
<keyword evidence="8" id="KW-0472">Membrane</keyword>
<evidence type="ECO:0000256" key="1">
    <source>
        <dbReference type="ARBA" id="ARBA00004496"/>
    </source>
</evidence>
<evidence type="ECO:0000256" key="2">
    <source>
        <dbReference type="ARBA" id="ARBA00022490"/>
    </source>
</evidence>
<feature type="transmembrane region" description="Helical" evidence="8">
    <location>
        <begin position="425"/>
        <end position="446"/>
    </location>
</feature>
<dbReference type="GO" id="GO:0003677">
    <property type="term" value="F:DNA binding"/>
    <property type="evidence" value="ECO:0007669"/>
    <property type="project" value="InterPro"/>
</dbReference>
<keyword evidence="11" id="KW-1185">Reference proteome</keyword>
<dbReference type="OrthoDB" id="1090267at2"/>
<dbReference type="SUPFAM" id="SSF46894">
    <property type="entry name" value="C-terminal effector domain of the bipartite response regulators"/>
    <property type="match status" value="1"/>
</dbReference>
<accession>A0A6N6M6Q7</accession>
<dbReference type="InterPro" id="IPR036388">
    <property type="entry name" value="WH-like_DNA-bd_sf"/>
</dbReference>
<keyword evidence="3" id="KW-0677">Repeat</keyword>
<dbReference type="PROSITE" id="PS00622">
    <property type="entry name" value="HTH_LUXR_1"/>
    <property type="match status" value="1"/>
</dbReference>
<evidence type="ECO:0000256" key="7">
    <source>
        <dbReference type="SAM" id="Coils"/>
    </source>
</evidence>
<dbReference type="InterPro" id="IPR016032">
    <property type="entry name" value="Sig_transdc_resp-reg_C-effctor"/>
</dbReference>
<dbReference type="PANTHER" id="PTHR46630:SF1">
    <property type="entry name" value="TETRATRICOPEPTIDE REPEAT PROTEIN 29"/>
    <property type="match status" value="1"/>
</dbReference>
<keyword evidence="8" id="KW-1133">Transmembrane helix</keyword>
<dbReference type="Proteomes" id="UP000435357">
    <property type="component" value="Unassembled WGS sequence"/>
</dbReference>
<keyword evidence="2" id="KW-0963">Cytoplasm</keyword>
<dbReference type="GO" id="GO:0006355">
    <property type="term" value="P:regulation of DNA-templated transcription"/>
    <property type="evidence" value="ECO:0007669"/>
    <property type="project" value="InterPro"/>
</dbReference>
<dbReference type="Pfam" id="PF00196">
    <property type="entry name" value="GerE"/>
    <property type="match status" value="1"/>
</dbReference>
<evidence type="ECO:0000256" key="8">
    <source>
        <dbReference type="SAM" id="Phobius"/>
    </source>
</evidence>
<feature type="domain" description="HTH luxR-type" evidence="9">
    <location>
        <begin position="567"/>
        <end position="594"/>
    </location>
</feature>
<evidence type="ECO:0000313" key="11">
    <source>
        <dbReference type="Proteomes" id="UP000435357"/>
    </source>
</evidence>
<feature type="coiled-coil region" evidence="7">
    <location>
        <begin position="385"/>
        <end position="421"/>
    </location>
</feature>
<proteinExistence type="inferred from homology"/>
<reference evidence="10 11" key="1">
    <citation type="submission" date="2019-09" db="EMBL/GenBank/DDBJ databases">
        <title>Genomes of Cryomorphaceae.</title>
        <authorList>
            <person name="Bowman J.P."/>
        </authorList>
    </citation>
    <scope>NUCLEOTIDE SEQUENCE [LARGE SCALE GENOMIC DNA]</scope>
    <source>
        <strain evidence="10 11">KCTC 52047</strain>
    </source>
</reference>
<dbReference type="InterPro" id="IPR000792">
    <property type="entry name" value="Tscrpt_reg_LuxR_C"/>
</dbReference>
<dbReference type="EMBL" id="WACR01000002">
    <property type="protein sequence ID" value="KAB1065594.1"/>
    <property type="molecule type" value="Genomic_DNA"/>
</dbReference>
<dbReference type="RefSeq" id="WP_151166418.1">
    <property type="nucleotide sequence ID" value="NZ_WACR01000002.1"/>
</dbReference>
<dbReference type="InterPro" id="IPR011990">
    <property type="entry name" value="TPR-like_helical_dom_sf"/>
</dbReference>
<protein>
    <submittedName>
        <fullName evidence="10">Tetratricopeptide repeat protein</fullName>
    </submittedName>
</protein>
<organism evidence="10 11">
    <name type="scientific">Salibacter halophilus</name>
    <dbReference type="NCBI Taxonomy" id="1803916"/>
    <lineage>
        <taxon>Bacteria</taxon>
        <taxon>Pseudomonadati</taxon>
        <taxon>Bacteroidota</taxon>
        <taxon>Flavobacteriia</taxon>
        <taxon>Flavobacteriales</taxon>
        <taxon>Salibacteraceae</taxon>
        <taxon>Salibacter</taxon>
    </lineage>
</organism>
<evidence type="ECO:0000256" key="6">
    <source>
        <dbReference type="PROSITE-ProRule" id="PRU00339"/>
    </source>
</evidence>
<comment type="subcellular location">
    <subcellularLocation>
        <location evidence="1">Cytoplasm</location>
    </subcellularLocation>
</comment>
<evidence type="ECO:0000256" key="5">
    <source>
        <dbReference type="ARBA" id="ARBA00038253"/>
    </source>
</evidence>
<dbReference type="Gene3D" id="1.10.10.10">
    <property type="entry name" value="Winged helix-like DNA-binding domain superfamily/Winged helix DNA-binding domain"/>
    <property type="match status" value="1"/>
</dbReference>
<keyword evidence="7" id="KW-0175">Coiled coil</keyword>
<evidence type="ECO:0000259" key="9">
    <source>
        <dbReference type="PROSITE" id="PS00622"/>
    </source>
</evidence>
<gene>
    <name evidence="10" type="ORF">F3059_02770</name>
</gene>
<keyword evidence="8" id="KW-0812">Transmembrane</keyword>
<dbReference type="SMART" id="SM00421">
    <property type="entry name" value="HTH_LUXR"/>
    <property type="match status" value="1"/>
</dbReference>
<comment type="caution">
    <text evidence="10">The sequence shown here is derived from an EMBL/GenBank/DDBJ whole genome shotgun (WGS) entry which is preliminary data.</text>
</comment>
<dbReference type="SMART" id="SM00028">
    <property type="entry name" value="TPR"/>
    <property type="match status" value="7"/>
</dbReference>
<dbReference type="Pfam" id="PF13181">
    <property type="entry name" value="TPR_8"/>
    <property type="match status" value="1"/>
</dbReference>
<dbReference type="Pfam" id="PF13424">
    <property type="entry name" value="TPR_12"/>
    <property type="match status" value="1"/>
</dbReference>
<sequence length="612" mass="69962">MIARILLIVFLVLPISNLMAVSPELSRAEKILASKPDSALFYIQKVLKDCQSDEQSNESCYQANLLLGNYHYLKGNLDESISAFKRSSSIAIKLSDSLRIAMALNNTGSIFNQKSEFDSARKYFNQALTIKQSHNADTISLLKSIINIGNTWNNESKFHTAAQYYLRALRLLGDGSRMATVRATLFSNLGTIYKQLNEPEKASHYYRQALGGFREIDDYTGVSSVLNNLGSLYLNKSQSDSSDYYLQKAKSVAVDHNDSVSLAYALLNLGQLNNLESHYAIAEDQLRAASSIFEKKRYTEKQAESEYNLTQSLISQGKLKAAEKRLRPAIQIIRDYNIETSHVEAFKVLKELLKAYGKTDEALSLSDSILIWETDRIAIEKQRLVEDLSARYELEQKERKIELQELKIQTAENEAQTQRILKKRWIYLSVGGGVVVLFLVISIIQFRKRSSLNKRLQEAQLKNEKLINNELKTNIKAKNEELARLGIYLSERNELLKDILESIKKINDPKAKSVGLKIKQYLNSEVEMHSFFEEVKKQMKTFYNNLSSKYPDFTQKDLRLCALIKLGLSSKEIASIFNISTKSVDMHRYRVRKKMDLQQESSLRDVLNEVKM</sequence>
<evidence type="ECO:0000313" key="10">
    <source>
        <dbReference type="EMBL" id="KAB1065594.1"/>
    </source>
</evidence>
<keyword evidence="4 6" id="KW-0802">TPR repeat</keyword>
<dbReference type="PANTHER" id="PTHR46630">
    <property type="entry name" value="TETRATRICOPEPTIDE REPEAT PROTEIN 29"/>
    <property type="match status" value="1"/>
</dbReference>